<dbReference type="EMBL" id="JMCG01000001">
    <property type="protein sequence ID" value="KGK10178.1"/>
    <property type="molecule type" value="Genomic_DNA"/>
</dbReference>
<accession>A0A099LPM0</accession>
<name>A0A099LPM0_9VIBR</name>
<dbReference type="AlphaFoldDB" id="A0A099LPM0"/>
<reference evidence="1 2" key="1">
    <citation type="submission" date="2014-04" db="EMBL/GenBank/DDBJ databases">
        <title>Genome sequencing of Vibrio navarrensis strains.</title>
        <authorList>
            <person name="Gladney L.M."/>
            <person name="Katz L.S."/>
            <person name="Marino-Ramirez L."/>
            <person name="Jordan I.K."/>
        </authorList>
    </citation>
    <scope>NUCLEOTIDE SEQUENCE [LARGE SCALE GENOMIC DNA]</scope>
    <source>
        <strain evidence="1 2">ATCC 51183</strain>
    </source>
</reference>
<protein>
    <submittedName>
        <fullName evidence="1">Uncharacterized protein</fullName>
    </submittedName>
</protein>
<gene>
    <name evidence="1" type="ORF">EA26_02145</name>
</gene>
<keyword evidence="2" id="KW-1185">Reference proteome</keyword>
<dbReference type="Proteomes" id="UP000029994">
    <property type="component" value="Unassembled WGS sequence"/>
</dbReference>
<sequence length="68" mass="8269">MLGARLLGKEKAEEQERKRRFWVLGPWFWEKKKQVKQETSLLGARLLGKEKAEEQERKRRFWVLGPWS</sequence>
<organism evidence="1 2">
    <name type="scientific">Vibrio navarrensis</name>
    <dbReference type="NCBI Taxonomy" id="29495"/>
    <lineage>
        <taxon>Bacteria</taxon>
        <taxon>Pseudomonadati</taxon>
        <taxon>Pseudomonadota</taxon>
        <taxon>Gammaproteobacteria</taxon>
        <taxon>Vibrionales</taxon>
        <taxon>Vibrionaceae</taxon>
        <taxon>Vibrio</taxon>
    </lineage>
</organism>
<evidence type="ECO:0000313" key="1">
    <source>
        <dbReference type="EMBL" id="KGK10178.1"/>
    </source>
</evidence>
<evidence type="ECO:0000313" key="2">
    <source>
        <dbReference type="Proteomes" id="UP000029994"/>
    </source>
</evidence>
<proteinExistence type="predicted"/>
<comment type="caution">
    <text evidence="1">The sequence shown here is derived from an EMBL/GenBank/DDBJ whole genome shotgun (WGS) entry which is preliminary data.</text>
</comment>